<dbReference type="Pfam" id="PF20266">
    <property type="entry name" value="Mab-21_C"/>
    <property type="match status" value="1"/>
</dbReference>
<organism evidence="2 3">
    <name type="scientific">Dreissena polymorpha</name>
    <name type="common">Zebra mussel</name>
    <name type="synonym">Mytilus polymorpha</name>
    <dbReference type="NCBI Taxonomy" id="45954"/>
    <lineage>
        <taxon>Eukaryota</taxon>
        <taxon>Metazoa</taxon>
        <taxon>Spiralia</taxon>
        <taxon>Lophotrochozoa</taxon>
        <taxon>Mollusca</taxon>
        <taxon>Bivalvia</taxon>
        <taxon>Autobranchia</taxon>
        <taxon>Heteroconchia</taxon>
        <taxon>Euheterodonta</taxon>
        <taxon>Imparidentia</taxon>
        <taxon>Neoheterodontei</taxon>
        <taxon>Myida</taxon>
        <taxon>Dreissenoidea</taxon>
        <taxon>Dreissenidae</taxon>
        <taxon>Dreissena</taxon>
    </lineage>
</organism>
<evidence type="ECO:0000259" key="1">
    <source>
        <dbReference type="Pfam" id="PF20266"/>
    </source>
</evidence>
<reference evidence="2" key="1">
    <citation type="journal article" date="2019" name="bioRxiv">
        <title>The Genome of the Zebra Mussel, Dreissena polymorpha: A Resource for Invasive Species Research.</title>
        <authorList>
            <person name="McCartney M.A."/>
            <person name="Auch B."/>
            <person name="Kono T."/>
            <person name="Mallez S."/>
            <person name="Zhang Y."/>
            <person name="Obille A."/>
            <person name="Becker A."/>
            <person name="Abrahante J.E."/>
            <person name="Garbe J."/>
            <person name="Badalamenti J.P."/>
            <person name="Herman A."/>
            <person name="Mangelson H."/>
            <person name="Liachko I."/>
            <person name="Sullivan S."/>
            <person name="Sone E.D."/>
            <person name="Koren S."/>
            <person name="Silverstein K.A.T."/>
            <person name="Beckman K.B."/>
            <person name="Gohl D.M."/>
        </authorList>
    </citation>
    <scope>NUCLEOTIDE SEQUENCE</scope>
    <source>
        <strain evidence="2">Duluth1</strain>
        <tissue evidence="2">Whole animal</tissue>
    </source>
</reference>
<dbReference type="InterPro" id="IPR024810">
    <property type="entry name" value="MAB21L/cGLR"/>
</dbReference>
<dbReference type="InterPro" id="IPR046906">
    <property type="entry name" value="Mab-21_HhH/H2TH-like"/>
</dbReference>
<dbReference type="SMART" id="SM01265">
    <property type="entry name" value="Mab-21"/>
    <property type="match status" value="1"/>
</dbReference>
<proteinExistence type="predicted"/>
<dbReference type="PANTHER" id="PTHR10656:SF69">
    <property type="entry name" value="MAB-21-LIKE HHH_H2TH-LIKE DOMAIN-CONTAINING PROTEIN"/>
    <property type="match status" value="1"/>
</dbReference>
<comment type="caution">
    <text evidence="2">The sequence shown here is derived from an EMBL/GenBank/DDBJ whole genome shotgun (WGS) entry which is preliminary data.</text>
</comment>
<reference evidence="2" key="2">
    <citation type="submission" date="2020-11" db="EMBL/GenBank/DDBJ databases">
        <authorList>
            <person name="McCartney M.A."/>
            <person name="Auch B."/>
            <person name="Kono T."/>
            <person name="Mallez S."/>
            <person name="Becker A."/>
            <person name="Gohl D.M."/>
            <person name="Silverstein K.A.T."/>
            <person name="Koren S."/>
            <person name="Bechman K.B."/>
            <person name="Herman A."/>
            <person name="Abrahante J.E."/>
            <person name="Garbe J."/>
        </authorList>
    </citation>
    <scope>NUCLEOTIDE SEQUENCE</scope>
    <source>
        <strain evidence="2">Duluth1</strain>
        <tissue evidence="2">Whole animal</tissue>
    </source>
</reference>
<evidence type="ECO:0000313" key="2">
    <source>
        <dbReference type="EMBL" id="KAH3778960.1"/>
    </source>
</evidence>
<dbReference type="AlphaFoldDB" id="A0A9D4EG76"/>
<name>A0A9D4EG76_DREPO</name>
<protein>
    <recommendedName>
        <fullName evidence="1">Mab-21-like HhH/H2TH-like domain-containing protein</fullName>
    </recommendedName>
</protein>
<feature type="domain" description="Mab-21-like HhH/H2TH-like" evidence="1">
    <location>
        <begin position="309"/>
        <end position="379"/>
    </location>
</feature>
<accession>A0A9D4EG76</accession>
<dbReference type="Gene3D" id="1.10.1410.40">
    <property type="match status" value="1"/>
</dbReference>
<dbReference type="EMBL" id="JAIWYP010000009">
    <property type="protein sequence ID" value="KAH3778960.1"/>
    <property type="molecule type" value="Genomic_DNA"/>
</dbReference>
<gene>
    <name evidence="2" type="ORF">DPMN_180439</name>
</gene>
<sequence length="490" mass="56697">MYMSLNSLYIIKQMAKGGYWHDESGHEYVLLRGGIYSQHSQRQFQTQWENASVEMCNVMTWLGFGSRIRKARRDAYMENDRLLNARYPGGFKIITTGSKAEGLTSFYESDTDNMFVNEDVMCLEDGLPGDMLPRETTLFTLNTGSCYHGHCRLLLKLRGTVICHNLRDALYDDETGRSFLISDSYIYVLNSATLGPGEVRHSRAGPSLPSSDGANRLDRVPSFVCDCPSILQRWAERRRNWPPPDIVQKVVSLRAFVTPVGHKGSEFKYVEWRICFNTGENKLVSSLNNTQVYIYVILKMVVKDILKPIKKEVTSYTVKNLVFWLAENNHQECFTEKNLFNWLCEGLRELRTALSTTNLSYYMIPERNLIDSCGMNEKQQRTWVEKIGDMVNEGPKLLLRLPKIRQSIVSHPVPLFWYGQRRLEIELLVLKCINRREQCLVVDGVVNESDSMQNSILIRIVQILREVRQRMIEEGSCVNYLNEIFERMLM</sequence>
<keyword evidence="3" id="KW-1185">Reference proteome</keyword>
<evidence type="ECO:0000313" key="3">
    <source>
        <dbReference type="Proteomes" id="UP000828390"/>
    </source>
</evidence>
<dbReference type="Proteomes" id="UP000828390">
    <property type="component" value="Unassembled WGS sequence"/>
</dbReference>
<dbReference type="PANTHER" id="PTHR10656">
    <property type="entry name" value="CELL FATE DETERMINING PROTEIN MAB21-RELATED"/>
    <property type="match status" value="1"/>
</dbReference>